<evidence type="ECO:0000259" key="2">
    <source>
        <dbReference type="Pfam" id="PF03959"/>
    </source>
</evidence>
<keyword evidence="1" id="KW-0378">Hydrolase</keyword>
<dbReference type="PANTHER" id="PTHR48070">
    <property type="entry name" value="ESTERASE OVCA2"/>
    <property type="match status" value="1"/>
</dbReference>
<evidence type="ECO:0000313" key="3">
    <source>
        <dbReference type="EMBL" id="KAK7725809.1"/>
    </source>
</evidence>
<organism evidence="3 4">
    <name type="scientific">Diaporthe eres</name>
    <name type="common">Phomopsis oblonga</name>
    <dbReference type="NCBI Taxonomy" id="83184"/>
    <lineage>
        <taxon>Eukaryota</taxon>
        <taxon>Fungi</taxon>
        <taxon>Dikarya</taxon>
        <taxon>Ascomycota</taxon>
        <taxon>Pezizomycotina</taxon>
        <taxon>Sordariomycetes</taxon>
        <taxon>Sordariomycetidae</taxon>
        <taxon>Diaporthales</taxon>
        <taxon>Diaporthaceae</taxon>
        <taxon>Diaporthe</taxon>
        <taxon>Diaporthe eres species complex</taxon>
    </lineage>
</organism>
<dbReference type="Pfam" id="PF03959">
    <property type="entry name" value="FSH1"/>
    <property type="match status" value="1"/>
</dbReference>
<dbReference type="InterPro" id="IPR005645">
    <property type="entry name" value="FSH-like_dom"/>
</dbReference>
<proteinExistence type="predicted"/>
<protein>
    <recommendedName>
        <fullName evidence="2">Serine hydrolase domain-containing protein</fullName>
    </recommendedName>
</protein>
<name>A0ABR1P407_DIAER</name>
<evidence type="ECO:0000313" key="4">
    <source>
        <dbReference type="Proteomes" id="UP001430848"/>
    </source>
</evidence>
<reference evidence="3 4" key="1">
    <citation type="submission" date="2024-02" db="EMBL/GenBank/DDBJ databases">
        <title>De novo assembly and annotation of 12 fungi associated with fruit tree decline syndrome in Ontario, Canada.</title>
        <authorList>
            <person name="Sulman M."/>
            <person name="Ellouze W."/>
            <person name="Ilyukhin E."/>
        </authorList>
    </citation>
    <scope>NUCLEOTIDE SEQUENCE [LARGE SCALE GENOMIC DNA]</scope>
    <source>
        <strain evidence="3 4">M169</strain>
    </source>
</reference>
<dbReference type="InterPro" id="IPR029058">
    <property type="entry name" value="AB_hydrolase_fold"/>
</dbReference>
<sequence>MRILCLHGHGTSSAIFETQLTKVREELGASFEYIYLDGPVESERVRGMSQMVPGPYFGWFTGYTAAQIGETHALISETIEEDGPFDGIFGFSQGATLALSYLLQREIDSPPGAAPPARFAALFSCAGPAFSCDATLSRDLIRALTAEDLRGLQARLHDSAVPESFGGLPSPRQAYLETTLSALFLGAENGFMHPSVVDEWISSSGDGRESMMPRLFHPMLTAARVRIPTAHILGRNDSADVHAQAELCRSLCDPSYMVSASHSGAHDLPHNADEVSVICEMIRATIEDAKLMAI</sequence>
<dbReference type="SUPFAM" id="SSF53474">
    <property type="entry name" value="alpha/beta-Hydrolases"/>
    <property type="match status" value="1"/>
</dbReference>
<keyword evidence="4" id="KW-1185">Reference proteome</keyword>
<dbReference type="Gene3D" id="3.40.50.1820">
    <property type="entry name" value="alpha/beta hydrolase"/>
    <property type="match status" value="1"/>
</dbReference>
<feature type="domain" description="Serine hydrolase" evidence="2">
    <location>
        <begin position="1"/>
        <end position="276"/>
    </location>
</feature>
<dbReference type="Proteomes" id="UP001430848">
    <property type="component" value="Unassembled WGS sequence"/>
</dbReference>
<dbReference type="PANTHER" id="PTHR48070:SF4">
    <property type="entry name" value="ESTERASE ALNB"/>
    <property type="match status" value="1"/>
</dbReference>
<evidence type="ECO:0000256" key="1">
    <source>
        <dbReference type="ARBA" id="ARBA00022801"/>
    </source>
</evidence>
<accession>A0ABR1P407</accession>
<gene>
    <name evidence="3" type="ORF">SLS63_007964</name>
</gene>
<comment type="caution">
    <text evidence="3">The sequence shown here is derived from an EMBL/GenBank/DDBJ whole genome shotgun (WGS) entry which is preliminary data.</text>
</comment>
<dbReference type="EMBL" id="JAKNSF020000047">
    <property type="protein sequence ID" value="KAK7725809.1"/>
    <property type="molecule type" value="Genomic_DNA"/>
</dbReference>
<dbReference type="InterPro" id="IPR050593">
    <property type="entry name" value="LovG"/>
</dbReference>